<dbReference type="InterPro" id="IPR036986">
    <property type="entry name" value="S4_RNA-bd_sf"/>
</dbReference>
<evidence type="ECO:0000256" key="1">
    <source>
        <dbReference type="ARBA" id="ARBA00022884"/>
    </source>
</evidence>
<dbReference type="Gene3D" id="3.40.50.150">
    <property type="entry name" value="Vaccinia Virus protein VP39"/>
    <property type="match status" value="1"/>
</dbReference>
<keyword evidence="6" id="KW-0489">Methyltransferase</keyword>
<dbReference type="Pfam" id="PF01728">
    <property type="entry name" value="FtsJ"/>
    <property type="match status" value="1"/>
</dbReference>
<evidence type="ECO:0000313" key="7">
    <source>
        <dbReference type="Proteomes" id="UP001174909"/>
    </source>
</evidence>
<dbReference type="InterPro" id="IPR002877">
    <property type="entry name" value="RNA_MeTrfase_FtsJ_dom"/>
</dbReference>
<accession>A0AA35TPT5</accession>
<dbReference type="SUPFAM" id="SSF55174">
    <property type="entry name" value="Alpha-L RNA-binding motif"/>
    <property type="match status" value="1"/>
</dbReference>
<comment type="similarity">
    <text evidence="2">Belongs to the TlyA family.</text>
</comment>
<dbReference type="InterPro" id="IPR004538">
    <property type="entry name" value="Hemolysin_A/TlyA"/>
</dbReference>
<dbReference type="AlphaFoldDB" id="A0AA35TPT5"/>
<protein>
    <submittedName>
        <fullName evidence="6">rRNA methyltransferase YqxC</fullName>
    </submittedName>
</protein>
<dbReference type="GO" id="GO:0032259">
    <property type="term" value="P:methylation"/>
    <property type="evidence" value="ECO:0007669"/>
    <property type="project" value="UniProtKB-KW"/>
</dbReference>
<keyword evidence="1 3" id="KW-0694">RNA-binding</keyword>
<dbReference type="GO" id="GO:0003723">
    <property type="term" value="F:RNA binding"/>
    <property type="evidence" value="ECO:0007669"/>
    <property type="project" value="UniProtKB-KW"/>
</dbReference>
<feature type="domain" description="Ribosomal RNA methyltransferase FtsJ" evidence="5">
    <location>
        <begin position="63"/>
        <end position="243"/>
    </location>
</feature>
<evidence type="ECO:0000313" key="6">
    <source>
        <dbReference type="EMBL" id="CAI8051559.1"/>
    </source>
</evidence>
<evidence type="ECO:0000256" key="2">
    <source>
        <dbReference type="ARBA" id="ARBA00029460"/>
    </source>
</evidence>
<dbReference type="NCBIfam" id="TIGR00478">
    <property type="entry name" value="tly"/>
    <property type="match status" value="1"/>
</dbReference>
<dbReference type="Proteomes" id="UP001174909">
    <property type="component" value="Unassembled WGS sequence"/>
</dbReference>
<name>A0AA35TPT5_GEOBA</name>
<dbReference type="InterPro" id="IPR029063">
    <property type="entry name" value="SAM-dependent_MTases_sf"/>
</dbReference>
<evidence type="ECO:0000259" key="5">
    <source>
        <dbReference type="Pfam" id="PF01728"/>
    </source>
</evidence>
<feature type="compositionally biased region" description="Basic and acidic residues" evidence="4">
    <location>
        <begin position="308"/>
        <end position="318"/>
    </location>
</feature>
<keyword evidence="6" id="KW-0808">Transferase</keyword>
<proteinExistence type="inferred from homology"/>
<keyword evidence="7" id="KW-1185">Reference proteome</keyword>
<dbReference type="InterPro" id="IPR047048">
    <property type="entry name" value="TlyA"/>
</dbReference>
<reference evidence="6" key="1">
    <citation type="submission" date="2023-03" db="EMBL/GenBank/DDBJ databases">
        <authorList>
            <person name="Steffen K."/>
            <person name="Cardenas P."/>
        </authorList>
    </citation>
    <scope>NUCLEOTIDE SEQUENCE</scope>
</reference>
<organism evidence="6 7">
    <name type="scientific">Geodia barretti</name>
    <name type="common">Barrett's horny sponge</name>
    <dbReference type="NCBI Taxonomy" id="519541"/>
    <lineage>
        <taxon>Eukaryota</taxon>
        <taxon>Metazoa</taxon>
        <taxon>Porifera</taxon>
        <taxon>Demospongiae</taxon>
        <taxon>Heteroscleromorpha</taxon>
        <taxon>Tetractinellida</taxon>
        <taxon>Astrophorina</taxon>
        <taxon>Geodiidae</taxon>
        <taxon>Geodia</taxon>
    </lineage>
</organism>
<dbReference type="PROSITE" id="PS50889">
    <property type="entry name" value="S4"/>
    <property type="match status" value="1"/>
</dbReference>
<evidence type="ECO:0000256" key="3">
    <source>
        <dbReference type="PROSITE-ProRule" id="PRU00182"/>
    </source>
</evidence>
<dbReference type="PANTHER" id="PTHR32319">
    <property type="entry name" value="BACTERIAL HEMOLYSIN-LIKE PROTEIN"/>
    <property type="match status" value="1"/>
</dbReference>
<dbReference type="PANTHER" id="PTHR32319:SF0">
    <property type="entry name" value="BACTERIAL HEMOLYSIN-LIKE PROTEIN"/>
    <property type="match status" value="1"/>
</dbReference>
<dbReference type="CDD" id="cd00165">
    <property type="entry name" value="S4"/>
    <property type="match status" value="1"/>
</dbReference>
<dbReference type="EMBL" id="CASHTH010003948">
    <property type="protein sequence ID" value="CAI8051559.1"/>
    <property type="molecule type" value="Genomic_DNA"/>
</dbReference>
<sequence>MSARGKKRRADVLLAERGLAESREQARILIMEGLVFAPSGRVAKASSALAEDTALEVRGRLAYVSRGGLKMAHALKVFGREVEGQTALDVGASTGGFTDCLLQGGVRHVYAVDAGHGQLHLRLRQDPRVTVMEKVNARHPFELPEAVDLAVIDVSFISLTLVIPQAVAHLGDGGYIVALVKPQFEARKGEVGRGGIVKDPKVHAATLGKMVLWAANEGLRIRDMCGSPIRGDKGNREFFLLLQKPSSSAQENGKDTGQVPAFAGTTGKELQKPSSSAQENGKETGQVPAFAGTTGKEPQKPSSSAQENGKEPGKKTGE</sequence>
<dbReference type="SUPFAM" id="SSF53335">
    <property type="entry name" value="S-adenosyl-L-methionine-dependent methyltransferases"/>
    <property type="match status" value="1"/>
</dbReference>
<gene>
    <name evidence="6" type="ORF">GBAR_LOCUS28226</name>
</gene>
<comment type="caution">
    <text evidence="6">The sequence shown here is derived from an EMBL/GenBank/DDBJ whole genome shotgun (WGS) entry which is preliminary data.</text>
</comment>
<dbReference type="Gene3D" id="3.10.290.10">
    <property type="entry name" value="RNA-binding S4 domain"/>
    <property type="match status" value="1"/>
</dbReference>
<dbReference type="GO" id="GO:0008168">
    <property type="term" value="F:methyltransferase activity"/>
    <property type="evidence" value="ECO:0007669"/>
    <property type="project" value="UniProtKB-KW"/>
</dbReference>
<dbReference type="CDD" id="cd02440">
    <property type="entry name" value="AdoMet_MTases"/>
    <property type="match status" value="1"/>
</dbReference>
<feature type="region of interest" description="Disordered" evidence="4">
    <location>
        <begin position="246"/>
        <end position="318"/>
    </location>
</feature>
<evidence type="ECO:0000256" key="4">
    <source>
        <dbReference type="SAM" id="MobiDB-lite"/>
    </source>
</evidence>